<dbReference type="Proteomes" id="UP001497516">
    <property type="component" value="Chromosome 7"/>
</dbReference>
<name>A0AAV2FMZ4_9ROSI</name>
<gene>
    <name evidence="1" type="ORF">LTRI10_LOCUS39881</name>
</gene>
<proteinExistence type="predicted"/>
<dbReference type="AlphaFoldDB" id="A0AAV2FMZ4"/>
<keyword evidence="2" id="KW-1185">Reference proteome</keyword>
<dbReference type="PANTHER" id="PTHR42663">
    <property type="entry name" value="HYDROLASE C777.06C-RELATED-RELATED"/>
    <property type="match status" value="1"/>
</dbReference>
<sequence length="78" mass="9274">MDDLRPDRSSTTHFGLPRALDEVRKIKPKRTLFTSMMHLMDHEKLSEYLMQLMETEGLDVQLYLHNFLFYPVQFVSIA</sequence>
<protein>
    <submittedName>
        <fullName evidence="1">Uncharacterized protein</fullName>
    </submittedName>
</protein>
<evidence type="ECO:0000313" key="2">
    <source>
        <dbReference type="Proteomes" id="UP001497516"/>
    </source>
</evidence>
<evidence type="ECO:0000313" key="1">
    <source>
        <dbReference type="EMBL" id="CAL1399706.1"/>
    </source>
</evidence>
<accession>A0AAV2FMZ4</accession>
<dbReference type="EMBL" id="OZ034820">
    <property type="protein sequence ID" value="CAL1399706.1"/>
    <property type="molecule type" value="Genomic_DNA"/>
</dbReference>
<reference evidence="1 2" key="1">
    <citation type="submission" date="2024-04" db="EMBL/GenBank/DDBJ databases">
        <authorList>
            <person name="Fracassetti M."/>
        </authorList>
    </citation>
    <scope>NUCLEOTIDE SEQUENCE [LARGE SCALE GENOMIC DNA]</scope>
</reference>
<organism evidence="1 2">
    <name type="scientific">Linum trigynum</name>
    <dbReference type="NCBI Taxonomy" id="586398"/>
    <lineage>
        <taxon>Eukaryota</taxon>
        <taxon>Viridiplantae</taxon>
        <taxon>Streptophyta</taxon>
        <taxon>Embryophyta</taxon>
        <taxon>Tracheophyta</taxon>
        <taxon>Spermatophyta</taxon>
        <taxon>Magnoliopsida</taxon>
        <taxon>eudicotyledons</taxon>
        <taxon>Gunneridae</taxon>
        <taxon>Pentapetalae</taxon>
        <taxon>rosids</taxon>
        <taxon>fabids</taxon>
        <taxon>Malpighiales</taxon>
        <taxon>Linaceae</taxon>
        <taxon>Linum</taxon>
    </lineage>
</organism>
<dbReference type="PANTHER" id="PTHR42663:SF3">
    <property type="entry name" value="OS09G0363800 PROTEIN"/>
    <property type="match status" value="1"/>
</dbReference>